<evidence type="ECO:0000313" key="3">
    <source>
        <dbReference type="Proteomes" id="UP001497444"/>
    </source>
</evidence>
<evidence type="ECO:0000256" key="1">
    <source>
        <dbReference type="SAM" id="MobiDB-lite"/>
    </source>
</evidence>
<feature type="compositionally biased region" description="Polar residues" evidence="1">
    <location>
        <begin position="1"/>
        <end position="12"/>
    </location>
</feature>
<feature type="region of interest" description="Disordered" evidence="1">
    <location>
        <begin position="1"/>
        <end position="20"/>
    </location>
</feature>
<gene>
    <name evidence="2" type="ORF">CSSPJE1EN1_LOCUS25180</name>
</gene>
<reference evidence="2" key="1">
    <citation type="submission" date="2024-02" db="EMBL/GenBank/DDBJ databases">
        <authorList>
            <consortium name="ELIXIR-Norway"/>
            <consortium name="Elixir Norway"/>
        </authorList>
    </citation>
    <scope>NUCLEOTIDE SEQUENCE</scope>
</reference>
<dbReference type="Gene3D" id="3.30.2090.10">
    <property type="entry name" value="Multidrug efflux transporter AcrB TolC docking domain, DN and DC subdomains"/>
    <property type="match status" value="1"/>
</dbReference>
<dbReference type="Gene3D" id="3.30.70.1430">
    <property type="entry name" value="Multidrug efflux transporter AcrB pore domain"/>
    <property type="match status" value="1"/>
</dbReference>
<accession>A0ABP0V5W1</accession>
<dbReference type="Proteomes" id="UP001497444">
    <property type="component" value="Unassembled WGS sequence"/>
</dbReference>
<sequence>VSTQETVYSSSDGPIDNDDGLPLHQVNAHRYFSRNRYTCRDSGVELSGLSANEVEKRVTFLGERAYSTTVNAIAQISAVSGTALRSMPPGITPPTILQYNASNVPVTQLTLSSKTMSEDKIFDYGLNFIRLRLFTIPGLATPAPFGGKFPQMMIDIDPKAMTGKGCFGG</sequence>
<evidence type="ECO:0000313" key="2">
    <source>
        <dbReference type="EMBL" id="CAK9249802.1"/>
    </source>
</evidence>
<organism evidence="2 3">
    <name type="scientific">Sphagnum jensenii</name>
    <dbReference type="NCBI Taxonomy" id="128206"/>
    <lineage>
        <taxon>Eukaryota</taxon>
        <taxon>Viridiplantae</taxon>
        <taxon>Streptophyta</taxon>
        <taxon>Embryophyta</taxon>
        <taxon>Bryophyta</taxon>
        <taxon>Sphagnophytina</taxon>
        <taxon>Sphagnopsida</taxon>
        <taxon>Sphagnales</taxon>
        <taxon>Sphagnaceae</taxon>
        <taxon>Sphagnum</taxon>
    </lineage>
</organism>
<comment type="caution">
    <text evidence="2">The sequence shown here is derived from an EMBL/GenBank/DDBJ whole genome shotgun (WGS) entry which is preliminary data.</text>
</comment>
<name>A0ABP0V5W1_9BRYO</name>
<dbReference type="EMBL" id="CAXAQS010000050">
    <property type="protein sequence ID" value="CAK9249802.1"/>
    <property type="molecule type" value="Genomic_DNA"/>
</dbReference>
<feature type="non-terminal residue" evidence="2">
    <location>
        <position position="1"/>
    </location>
</feature>
<dbReference type="InterPro" id="IPR027463">
    <property type="entry name" value="AcrB_DN_DC_subdom"/>
</dbReference>
<keyword evidence="3" id="KW-1185">Reference proteome</keyword>
<proteinExistence type="predicted"/>
<protein>
    <submittedName>
        <fullName evidence="2">Uncharacterized protein</fullName>
    </submittedName>
</protein>
<dbReference type="Gene3D" id="3.30.70.1320">
    <property type="entry name" value="Multidrug efflux transporter AcrB pore domain like"/>
    <property type="match status" value="1"/>
</dbReference>